<name>A0A3B7MWJ6_9BACT</name>
<organism evidence="5 6">
    <name type="scientific">Paraflavitalea soli</name>
    <dbReference type="NCBI Taxonomy" id="2315862"/>
    <lineage>
        <taxon>Bacteria</taxon>
        <taxon>Pseudomonadati</taxon>
        <taxon>Bacteroidota</taxon>
        <taxon>Chitinophagia</taxon>
        <taxon>Chitinophagales</taxon>
        <taxon>Chitinophagaceae</taxon>
        <taxon>Paraflavitalea</taxon>
    </lineage>
</organism>
<dbReference type="InterPro" id="IPR057436">
    <property type="entry name" value="5TMH_Lnb"/>
</dbReference>
<proteinExistence type="predicted"/>
<evidence type="ECO:0000256" key="2">
    <source>
        <dbReference type="SAM" id="SignalP"/>
    </source>
</evidence>
<feature type="chain" id="PRO_5017791663" evidence="2">
    <location>
        <begin position="23"/>
        <end position="386"/>
    </location>
</feature>
<dbReference type="Proteomes" id="UP000263900">
    <property type="component" value="Chromosome"/>
</dbReference>
<evidence type="ECO:0000256" key="1">
    <source>
        <dbReference type="SAM" id="Phobius"/>
    </source>
</evidence>
<feature type="transmembrane region" description="Helical" evidence="1">
    <location>
        <begin position="287"/>
        <end position="308"/>
    </location>
</feature>
<keyword evidence="2" id="KW-0732">Signal</keyword>
<dbReference type="AlphaFoldDB" id="A0A3B7MWJ6"/>
<keyword evidence="1" id="KW-0812">Transmembrane</keyword>
<feature type="transmembrane region" description="Helical" evidence="1">
    <location>
        <begin position="368"/>
        <end position="383"/>
    </location>
</feature>
<keyword evidence="1" id="KW-1133">Transmembrane helix</keyword>
<keyword evidence="1" id="KW-0472">Membrane</keyword>
<reference evidence="5 6" key="1">
    <citation type="submission" date="2018-09" db="EMBL/GenBank/DDBJ databases">
        <title>Genome sequencing of strain 6GH32-13.</title>
        <authorList>
            <person name="Weon H.-Y."/>
            <person name="Heo J."/>
            <person name="Kwon S.-W."/>
        </authorList>
    </citation>
    <scope>NUCLEOTIDE SEQUENCE [LARGE SCALE GENOMIC DNA]</scope>
    <source>
        <strain evidence="5 6">5GH32-13</strain>
    </source>
</reference>
<protein>
    <submittedName>
        <fullName evidence="5">DUF4105 domain-containing protein</fullName>
    </submittedName>
</protein>
<feature type="signal peptide" evidence="2">
    <location>
        <begin position="1"/>
        <end position="22"/>
    </location>
</feature>
<evidence type="ECO:0000259" key="3">
    <source>
        <dbReference type="Pfam" id="PF13387"/>
    </source>
</evidence>
<dbReference type="Pfam" id="PF13387">
    <property type="entry name" value="Lnb_N"/>
    <property type="match status" value="1"/>
</dbReference>
<dbReference type="Pfam" id="PF25221">
    <property type="entry name" value="5TMH_Lnb"/>
    <property type="match status" value="1"/>
</dbReference>
<dbReference type="EMBL" id="CP032157">
    <property type="protein sequence ID" value="AXY77833.1"/>
    <property type="molecule type" value="Genomic_DNA"/>
</dbReference>
<feature type="transmembrane region" description="Helical" evidence="1">
    <location>
        <begin position="320"/>
        <end position="337"/>
    </location>
</feature>
<dbReference type="RefSeq" id="WP_119053706.1">
    <property type="nucleotide sequence ID" value="NZ_CP032157.1"/>
</dbReference>
<evidence type="ECO:0000259" key="4">
    <source>
        <dbReference type="Pfam" id="PF25221"/>
    </source>
</evidence>
<feature type="transmembrane region" description="Helical" evidence="1">
    <location>
        <begin position="255"/>
        <end position="275"/>
    </location>
</feature>
<gene>
    <name evidence="5" type="ORF">D3H65_29290</name>
</gene>
<feature type="domain" description="Lnb N-terminal periplasmic" evidence="3">
    <location>
        <begin position="22"/>
        <end position="162"/>
    </location>
</feature>
<evidence type="ECO:0000313" key="5">
    <source>
        <dbReference type="EMBL" id="AXY77833.1"/>
    </source>
</evidence>
<feature type="transmembrane region" description="Helical" evidence="1">
    <location>
        <begin position="344"/>
        <end position="362"/>
    </location>
</feature>
<feature type="domain" description="Lnb-like transmembrane" evidence="4">
    <location>
        <begin position="252"/>
        <end position="382"/>
    </location>
</feature>
<dbReference type="InterPro" id="IPR025178">
    <property type="entry name" value="Lnb_N"/>
</dbReference>
<accession>A0A3B7MWJ6</accession>
<sequence length="386" mass="43951">MPLSRVVLIFLFTLFLSRNAFSQTDSCNLQISLLTCSPGAELYSTFGHTAIRAKDAATGMDVVFNYGTFDDSDPTKFYWDFTRGLMLYTVSAYPFSDFVEEYKREQRGVIEQVLQLSCAEKKKLFNALRDNVQEQNRHYYYYFHQDNCTTRARDMVVNNTAQPVVFRNILPAKIPSFRNLLHNYLDKGHQPWSKFGIDILLGANLDKKVTNQTAMFLPDYLLKGFDSASTGNKPLVASTQTVLTIPSHPEGEASWFTPFVLFAALFIFITALSILKGNSSSTLLRIFDITFFLLLGLLGVLLATLWLIRVDTVCRNNWNLLWALPTHLPVVFVMHRGKKWVKTYFQAICVLTVLLGAAWLVLPQALNPAIIPILGLILVRSWHRRK</sequence>
<evidence type="ECO:0000313" key="6">
    <source>
        <dbReference type="Proteomes" id="UP000263900"/>
    </source>
</evidence>
<dbReference type="KEGG" id="pseg:D3H65_29290"/>
<keyword evidence="6" id="KW-1185">Reference proteome</keyword>
<dbReference type="OrthoDB" id="319167at2"/>